<feature type="compositionally biased region" description="Polar residues" evidence="1">
    <location>
        <begin position="85"/>
        <end position="94"/>
    </location>
</feature>
<protein>
    <submittedName>
        <fullName evidence="3">Uncharacterized protein</fullName>
    </submittedName>
</protein>
<keyword evidence="4" id="KW-1185">Reference proteome</keyword>
<accession>A0AAW1QQZ7</accession>
<organism evidence="3 4">
    <name type="scientific">[Myrmecia] bisecta</name>
    <dbReference type="NCBI Taxonomy" id="41462"/>
    <lineage>
        <taxon>Eukaryota</taxon>
        <taxon>Viridiplantae</taxon>
        <taxon>Chlorophyta</taxon>
        <taxon>core chlorophytes</taxon>
        <taxon>Trebouxiophyceae</taxon>
        <taxon>Trebouxiales</taxon>
        <taxon>Trebouxiaceae</taxon>
        <taxon>Myrmecia</taxon>
    </lineage>
</organism>
<dbReference type="EMBL" id="JALJOR010000002">
    <property type="protein sequence ID" value="KAK9823976.1"/>
    <property type="molecule type" value="Genomic_DNA"/>
</dbReference>
<evidence type="ECO:0000256" key="1">
    <source>
        <dbReference type="SAM" id="MobiDB-lite"/>
    </source>
</evidence>
<evidence type="ECO:0000256" key="2">
    <source>
        <dbReference type="SAM" id="SignalP"/>
    </source>
</evidence>
<sequence length="317" mass="34650">MLSFGPCAVRQSCVTAVLCTLFLSAHSLCLSVAASHLHNTVGAQYQREVQPSPSHALLELAGELGFRGLQQATSATPRHHHHSHNPSAAQGLSQGTVRSVGVSYECDGGFFNQHYCHLVAFTAAIAVKADYLIVASGQQRQLDMTDAFQRVPFSDMWDPESVAVLMKGHNILLRWEPEAEDKADVLDMGRIRDKSLAGFDASTPVYVAGGAINQQDPLYSLFSQHFASKVYYRTMFLPEDQYPEVVGDKGAAVDFLVLVDSAHAVGVKLSTFSAYVKAYRKLTGRGSLSFIDPGDLMFKGKPDWGYLLTIMDMCVNL</sequence>
<evidence type="ECO:0000313" key="4">
    <source>
        <dbReference type="Proteomes" id="UP001489004"/>
    </source>
</evidence>
<reference evidence="3 4" key="1">
    <citation type="journal article" date="2024" name="Nat. Commun.">
        <title>Phylogenomics reveals the evolutionary origins of lichenization in chlorophyte algae.</title>
        <authorList>
            <person name="Puginier C."/>
            <person name="Libourel C."/>
            <person name="Otte J."/>
            <person name="Skaloud P."/>
            <person name="Haon M."/>
            <person name="Grisel S."/>
            <person name="Petersen M."/>
            <person name="Berrin J.G."/>
            <person name="Delaux P.M."/>
            <person name="Dal Grande F."/>
            <person name="Keller J."/>
        </authorList>
    </citation>
    <scope>NUCLEOTIDE SEQUENCE [LARGE SCALE GENOMIC DNA]</scope>
    <source>
        <strain evidence="3 4">SAG 2043</strain>
    </source>
</reference>
<keyword evidence="2" id="KW-0732">Signal</keyword>
<feature type="region of interest" description="Disordered" evidence="1">
    <location>
        <begin position="72"/>
        <end position="94"/>
    </location>
</feature>
<comment type="caution">
    <text evidence="3">The sequence shown here is derived from an EMBL/GenBank/DDBJ whole genome shotgun (WGS) entry which is preliminary data.</text>
</comment>
<dbReference type="AlphaFoldDB" id="A0AAW1QQZ7"/>
<proteinExistence type="predicted"/>
<dbReference type="Proteomes" id="UP001489004">
    <property type="component" value="Unassembled WGS sequence"/>
</dbReference>
<name>A0AAW1QQZ7_9CHLO</name>
<feature type="signal peptide" evidence="2">
    <location>
        <begin position="1"/>
        <end position="27"/>
    </location>
</feature>
<gene>
    <name evidence="3" type="ORF">WJX72_006735</name>
</gene>
<feature type="chain" id="PRO_5044013531" evidence="2">
    <location>
        <begin position="28"/>
        <end position="317"/>
    </location>
</feature>
<evidence type="ECO:0000313" key="3">
    <source>
        <dbReference type="EMBL" id="KAK9823976.1"/>
    </source>
</evidence>